<keyword evidence="2 4" id="KW-0238">DNA-binding</keyword>
<name>A0ABS5KJA0_9ACTN</name>
<dbReference type="SUPFAM" id="SSF48498">
    <property type="entry name" value="Tetracyclin repressor-like, C-terminal domain"/>
    <property type="match status" value="1"/>
</dbReference>
<keyword evidence="3" id="KW-0804">Transcription</keyword>
<dbReference type="InterPro" id="IPR009057">
    <property type="entry name" value="Homeodomain-like_sf"/>
</dbReference>
<protein>
    <submittedName>
        <fullName evidence="6">TetR/AcrR family transcriptional regulator</fullName>
    </submittedName>
</protein>
<accession>A0ABS5KJA0</accession>
<keyword evidence="7" id="KW-1185">Reference proteome</keyword>
<dbReference type="EMBL" id="JAAFYZ010000014">
    <property type="protein sequence ID" value="MBS2546474.1"/>
    <property type="molecule type" value="Genomic_DNA"/>
</dbReference>
<evidence type="ECO:0000256" key="3">
    <source>
        <dbReference type="ARBA" id="ARBA00023163"/>
    </source>
</evidence>
<evidence type="ECO:0000313" key="6">
    <source>
        <dbReference type="EMBL" id="MBS2546474.1"/>
    </source>
</evidence>
<dbReference type="InterPro" id="IPR050109">
    <property type="entry name" value="HTH-type_TetR-like_transc_reg"/>
</dbReference>
<evidence type="ECO:0000256" key="4">
    <source>
        <dbReference type="PROSITE-ProRule" id="PRU00335"/>
    </source>
</evidence>
<dbReference type="InterPro" id="IPR049445">
    <property type="entry name" value="TetR_SbtR-like_C"/>
</dbReference>
<feature type="domain" description="HTH tetR-type" evidence="5">
    <location>
        <begin position="11"/>
        <end position="70"/>
    </location>
</feature>
<dbReference type="Proteomes" id="UP000730482">
    <property type="component" value="Unassembled WGS sequence"/>
</dbReference>
<reference evidence="6 7" key="1">
    <citation type="submission" date="2020-02" db="EMBL/GenBank/DDBJ databases">
        <title>Acidophilic actinobacteria isolated from forest soil.</title>
        <authorList>
            <person name="Golinska P."/>
        </authorList>
    </citation>
    <scope>NUCLEOTIDE SEQUENCE [LARGE SCALE GENOMIC DNA]</scope>
    <source>
        <strain evidence="6 7">NL8</strain>
    </source>
</reference>
<dbReference type="PROSITE" id="PS50977">
    <property type="entry name" value="HTH_TETR_2"/>
    <property type="match status" value="1"/>
</dbReference>
<gene>
    <name evidence="6" type="ORF">KGQ19_06310</name>
</gene>
<dbReference type="Gene3D" id="1.10.357.10">
    <property type="entry name" value="Tetracycline Repressor, domain 2"/>
    <property type="match status" value="1"/>
</dbReference>
<keyword evidence="1" id="KW-0805">Transcription regulation</keyword>
<dbReference type="PRINTS" id="PR00455">
    <property type="entry name" value="HTHTETR"/>
</dbReference>
<organism evidence="6 7">
    <name type="scientific">Catenulispora pinistramenti</name>
    <dbReference type="NCBI Taxonomy" id="2705254"/>
    <lineage>
        <taxon>Bacteria</taxon>
        <taxon>Bacillati</taxon>
        <taxon>Actinomycetota</taxon>
        <taxon>Actinomycetes</taxon>
        <taxon>Catenulisporales</taxon>
        <taxon>Catenulisporaceae</taxon>
        <taxon>Catenulispora</taxon>
    </lineage>
</organism>
<evidence type="ECO:0000256" key="2">
    <source>
        <dbReference type="ARBA" id="ARBA00023125"/>
    </source>
</evidence>
<dbReference type="Pfam" id="PF21597">
    <property type="entry name" value="TetR_C_43"/>
    <property type="match status" value="1"/>
</dbReference>
<proteinExistence type="predicted"/>
<dbReference type="InterPro" id="IPR036271">
    <property type="entry name" value="Tet_transcr_reg_TetR-rel_C_sf"/>
</dbReference>
<dbReference type="PANTHER" id="PTHR30055:SF234">
    <property type="entry name" value="HTH-TYPE TRANSCRIPTIONAL REGULATOR BETI"/>
    <property type="match status" value="1"/>
</dbReference>
<dbReference type="SUPFAM" id="SSF46689">
    <property type="entry name" value="Homeodomain-like"/>
    <property type="match status" value="1"/>
</dbReference>
<sequence>MPPAARRTDAERNRAKILTAAREAFADPDAEVSMAEVARRAGVGMATLYRNYPGRPELLQALYADEVDAICQAAEAADGQSPGEALQAWLRQLFTFFAGKRHLAAELLKHTDRGDPLFDGGRAGVVAAGAPLLAAAQAAGTIRGDLDIEQVLDLVHAVATIRGDPARVQPLLQAALDGLRGLKAG</sequence>
<dbReference type="PANTHER" id="PTHR30055">
    <property type="entry name" value="HTH-TYPE TRANSCRIPTIONAL REGULATOR RUTR"/>
    <property type="match status" value="1"/>
</dbReference>
<dbReference type="InterPro" id="IPR001647">
    <property type="entry name" value="HTH_TetR"/>
</dbReference>
<evidence type="ECO:0000313" key="7">
    <source>
        <dbReference type="Proteomes" id="UP000730482"/>
    </source>
</evidence>
<evidence type="ECO:0000256" key="1">
    <source>
        <dbReference type="ARBA" id="ARBA00023015"/>
    </source>
</evidence>
<comment type="caution">
    <text evidence="6">The sequence shown here is derived from an EMBL/GenBank/DDBJ whole genome shotgun (WGS) entry which is preliminary data.</text>
</comment>
<dbReference type="Pfam" id="PF00440">
    <property type="entry name" value="TetR_N"/>
    <property type="match status" value="1"/>
</dbReference>
<evidence type="ECO:0000259" key="5">
    <source>
        <dbReference type="PROSITE" id="PS50977"/>
    </source>
</evidence>
<feature type="DNA-binding region" description="H-T-H motif" evidence="4">
    <location>
        <begin position="33"/>
        <end position="52"/>
    </location>
</feature>